<accession>A0A6G1J3I2</accession>
<dbReference type="EMBL" id="MU005579">
    <property type="protein sequence ID" value="KAF2685072.1"/>
    <property type="molecule type" value="Genomic_DNA"/>
</dbReference>
<organism evidence="2 3">
    <name type="scientific">Lentithecium fluviatile CBS 122367</name>
    <dbReference type="NCBI Taxonomy" id="1168545"/>
    <lineage>
        <taxon>Eukaryota</taxon>
        <taxon>Fungi</taxon>
        <taxon>Dikarya</taxon>
        <taxon>Ascomycota</taxon>
        <taxon>Pezizomycotina</taxon>
        <taxon>Dothideomycetes</taxon>
        <taxon>Pleosporomycetidae</taxon>
        <taxon>Pleosporales</taxon>
        <taxon>Massarineae</taxon>
        <taxon>Lentitheciaceae</taxon>
        <taxon>Lentithecium</taxon>
    </lineage>
</organism>
<protein>
    <submittedName>
        <fullName evidence="2">Uncharacterized protein</fullName>
    </submittedName>
</protein>
<keyword evidence="3" id="KW-1185">Reference proteome</keyword>
<dbReference type="AlphaFoldDB" id="A0A6G1J3I2"/>
<proteinExistence type="predicted"/>
<name>A0A6G1J3I2_9PLEO</name>
<feature type="signal peptide" evidence="1">
    <location>
        <begin position="1"/>
        <end position="17"/>
    </location>
</feature>
<dbReference type="Proteomes" id="UP000799291">
    <property type="component" value="Unassembled WGS sequence"/>
</dbReference>
<evidence type="ECO:0000313" key="2">
    <source>
        <dbReference type="EMBL" id="KAF2685072.1"/>
    </source>
</evidence>
<evidence type="ECO:0000313" key="3">
    <source>
        <dbReference type="Proteomes" id="UP000799291"/>
    </source>
</evidence>
<feature type="chain" id="PRO_5026002233" evidence="1">
    <location>
        <begin position="18"/>
        <end position="62"/>
    </location>
</feature>
<feature type="non-terminal residue" evidence="2">
    <location>
        <position position="62"/>
    </location>
</feature>
<gene>
    <name evidence="2" type="ORF">K458DRAFT_417166</name>
</gene>
<evidence type="ECO:0000256" key="1">
    <source>
        <dbReference type="SAM" id="SignalP"/>
    </source>
</evidence>
<dbReference type="OrthoDB" id="3772764at2759"/>
<reference evidence="2" key="1">
    <citation type="journal article" date="2020" name="Stud. Mycol.">
        <title>101 Dothideomycetes genomes: a test case for predicting lifestyles and emergence of pathogens.</title>
        <authorList>
            <person name="Haridas S."/>
            <person name="Albert R."/>
            <person name="Binder M."/>
            <person name="Bloem J."/>
            <person name="Labutti K."/>
            <person name="Salamov A."/>
            <person name="Andreopoulos B."/>
            <person name="Baker S."/>
            <person name="Barry K."/>
            <person name="Bills G."/>
            <person name="Bluhm B."/>
            <person name="Cannon C."/>
            <person name="Castanera R."/>
            <person name="Culley D."/>
            <person name="Daum C."/>
            <person name="Ezra D."/>
            <person name="Gonzalez J."/>
            <person name="Henrissat B."/>
            <person name="Kuo A."/>
            <person name="Liang C."/>
            <person name="Lipzen A."/>
            <person name="Lutzoni F."/>
            <person name="Magnuson J."/>
            <person name="Mondo S."/>
            <person name="Nolan M."/>
            <person name="Ohm R."/>
            <person name="Pangilinan J."/>
            <person name="Park H.-J."/>
            <person name="Ramirez L."/>
            <person name="Alfaro M."/>
            <person name="Sun H."/>
            <person name="Tritt A."/>
            <person name="Yoshinaga Y."/>
            <person name="Zwiers L.-H."/>
            <person name="Turgeon B."/>
            <person name="Goodwin S."/>
            <person name="Spatafora J."/>
            <person name="Crous P."/>
            <person name="Grigoriev I."/>
        </authorList>
    </citation>
    <scope>NUCLEOTIDE SEQUENCE</scope>
    <source>
        <strain evidence="2">CBS 122367</strain>
    </source>
</reference>
<sequence>MATITALLVIYLSLTNMNNLKLLTTLTYRTEAHLYGPRDCSAHKWSRLSFNRTTAYHLINPL</sequence>
<keyword evidence="1" id="KW-0732">Signal</keyword>